<dbReference type="Proteomes" id="UP000887565">
    <property type="component" value="Unplaced"/>
</dbReference>
<evidence type="ECO:0000313" key="2">
    <source>
        <dbReference type="WBParaSite" id="nRc.2.0.1.t13746-RA"/>
    </source>
</evidence>
<evidence type="ECO:0000313" key="1">
    <source>
        <dbReference type="Proteomes" id="UP000887565"/>
    </source>
</evidence>
<protein>
    <submittedName>
        <fullName evidence="2">Uncharacterized protein</fullName>
    </submittedName>
</protein>
<proteinExistence type="predicted"/>
<dbReference type="WBParaSite" id="nRc.2.0.1.t13746-RA">
    <property type="protein sequence ID" value="nRc.2.0.1.t13746-RA"/>
    <property type="gene ID" value="nRc.2.0.1.g13746"/>
</dbReference>
<reference evidence="2" key="1">
    <citation type="submission" date="2022-11" db="UniProtKB">
        <authorList>
            <consortium name="WormBaseParasite"/>
        </authorList>
    </citation>
    <scope>IDENTIFICATION</scope>
</reference>
<keyword evidence="1" id="KW-1185">Reference proteome</keyword>
<organism evidence="1 2">
    <name type="scientific">Romanomermis culicivorax</name>
    <name type="common">Nematode worm</name>
    <dbReference type="NCBI Taxonomy" id="13658"/>
    <lineage>
        <taxon>Eukaryota</taxon>
        <taxon>Metazoa</taxon>
        <taxon>Ecdysozoa</taxon>
        <taxon>Nematoda</taxon>
        <taxon>Enoplea</taxon>
        <taxon>Dorylaimia</taxon>
        <taxon>Mermithida</taxon>
        <taxon>Mermithoidea</taxon>
        <taxon>Mermithidae</taxon>
        <taxon>Romanomermis</taxon>
    </lineage>
</organism>
<dbReference type="AlphaFoldDB" id="A0A915IHU4"/>
<name>A0A915IHU4_ROMCU</name>
<sequence length="67" mass="7622">MPGRPRSASLTTEMSKFSLFVLSQIKIRIHRLSCYDKKLAKNQSEKNLDKLHTNSTADITALSQNEE</sequence>
<accession>A0A915IHU4</accession>